<protein>
    <submittedName>
        <fullName evidence="1">Uncharacterized protein</fullName>
    </submittedName>
</protein>
<evidence type="ECO:0000313" key="2">
    <source>
        <dbReference type="Proteomes" id="UP000030645"/>
    </source>
</evidence>
<dbReference type="Proteomes" id="UP000030645">
    <property type="component" value="Unassembled WGS sequence"/>
</dbReference>
<organism evidence="1 2">
    <name type="scientific">Morus notabilis</name>
    <dbReference type="NCBI Taxonomy" id="981085"/>
    <lineage>
        <taxon>Eukaryota</taxon>
        <taxon>Viridiplantae</taxon>
        <taxon>Streptophyta</taxon>
        <taxon>Embryophyta</taxon>
        <taxon>Tracheophyta</taxon>
        <taxon>Spermatophyta</taxon>
        <taxon>Magnoliopsida</taxon>
        <taxon>eudicotyledons</taxon>
        <taxon>Gunneridae</taxon>
        <taxon>Pentapetalae</taxon>
        <taxon>rosids</taxon>
        <taxon>fabids</taxon>
        <taxon>Rosales</taxon>
        <taxon>Moraceae</taxon>
        <taxon>Moreae</taxon>
        <taxon>Morus</taxon>
    </lineage>
</organism>
<dbReference type="EMBL" id="KE344319">
    <property type="protein sequence ID" value="EXB56923.1"/>
    <property type="molecule type" value="Genomic_DNA"/>
</dbReference>
<keyword evidence="2" id="KW-1185">Reference proteome</keyword>
<accession>W9RJN4</accession>
<dbReference type="AlphaFoldDB" id="W9RJN4"/>
<sequence>MGTVEKGEDKGSRTSAESHLWSCWQRCRKLEENCTKKCNTAPSDGGGSGSVRLWAFAEIPCLFVGSNEFTNKGYVELANSLMGTVEKGEDKESRTSAESHLWSCRHRCQKLEENCTKKCNTAPSDGGGSGSVR</sequence>
<evidence type="ECO:0000313" key="1">
    <source>
        <dbReference type="EMBL" id="EXB56923.1"/>
    </source>
</evidence>
<reference evidence="2" key="1">
    <citation type="submission" date="2013-01" db="EMBL/GenBank/DDBJ databases">
        <title>Draft Genome Sequence of a Mulberry Tree, Morus notabilis C.K. Schneid.</title>
        <authorList>
            <person name="He N."/>
            <person name="Zhao S."/>
        </authorList>
    </citation>
    <scope>NUCLEOTIDE SEQUENCE</scope>
</reference>
<gene>
    <name evidence="1" type="ORF">L484_019968</name>
</gene>
<proteinExistence type="predicted"/>
<name>W9RJN4_9ROSA</name>